<dbReference type="InterPro" id="IPR042298">
    <property type="entry name" value="P-CP_red_C"/>
</dbReference>
<accession>A0ABW4YD20</accession>
<reference evidence="3" key="1">
    <citation type="journal article" date="2019" name="Int. J. Syst. Evol. Microbiol.">
        <title>The Global Catalogue of Microorganisms (GCM) 10K type strain sequencing project: providing services to taxonomists for standard genome sequencing and annotation.</title>
        <authorList>
            <consortium name="The Broad Institute Genomics Platform"/>
            <consortium name="The Broad Institute Genome Sequencing Center for Infectious Disease"/>
            <person name="Wu L."/>
            <person name="Ma J."/>
        </authorList>
    </citation>
    <scope>NUCLEOTIDE SEQUENCE [LARGE SCALE GENOMIC DNA]</scope>
    <source>
        <strain evidence="3">KACC 12597</strain>
    </source>
</reference>
<dbReference type="Proteomes" id="UP001597337">
    <property type="component" value="Unassembled WGS sequence"/>
</dbReference>
<organism evidence="2 3">
    <name type="scientific">Thiorhodococcus fuscus</name>
    <dbReference type="NCBI Taxonomy" id="527200"/>
    <lineage>
        <taxon>Bacteria</taxon>
        <taxon>Pseudomonadati</taxon>
        <taxon>Pseudomonadota</taxon>
        <taxon>Gammaproteobacteria</taxon>
        <taxon>Chromatiales</taxon>
        <taxon>Chromatiaceae</taxon>
        <taxon>Thiorhodococcus</taxon>
    </lineage>
</organism>
<proteinExistence type="predicted"/>
<dbReference type="InterPro" id="IPR013580">
    <property type="entry name" value="LI-POR_suB-like_C"/>
</dbReference>
<dbReference type="Pfam" id="PF08369">
    <property type="entry name" value="PCP_red"/>
    <property type="match status" value="1"/>
</dbReference>
<gene>
    <name evidence="2" type="ORF">ACFSJC_16990</name>
</gene>
<sequence>MSADRPAEPDATTWNRHEALFLDRLKTSLDLEDFTEYNARRESPGKRIWSRARVYCGEKLDRVMVSQYSLKPGRVGLVIFAFPRVEFDIPAFLLHVGGMPPERTLLTLDLAPSSSGMDLSPFCSVAETYRPVLDLPDTPLEWLSAVSSPYMLHCAFKPLDPEGFFAAYQAVVETWVRSYIEPIGRDSDPASVQARRQTILELKKEIFRNDPAFPVFTRAFGETMSNVLAEAAFGGDPGLSIADTIEPPPPPGSWFNKKLGVGWNADAQDRVHEAPVFIRPMIRRIIEKEAAKEGMPQVTVDLVVRCEKKYRGGADG</sequence>
<dbReference type="Gene3D" id="1.10.8.550">
    <property type="entry name" value="Proto-chlorophyllide reductase 57 kD subunit B"/>
    <property type="match status" value="1"/>
</dbReference>
<evidence type="ECO:0000313" key="3">
    <source>
        <dbReference type="Proteomes" id="UP001597337"/>
    </source>
</evidence>
<dbReference type="EMBL" id="JBHUHX010000052">
    <property type="protein sequence ID" value="MFD2113547.1"/>
    <property type="molecule type" value="Genomic_DNA"/>
</dbReference>
<evidence type="ECO:0000313" key="2">
    <source>
        <dbReference type="EMBL" id="MFD2113547.1"/>
    </source>
</evidence>
<protein>
    <submittedName>
        <fullName evidence="2">Protochlorophyllide oxidoreductase</fullName>
    </submittedName>
</protein>
<dbReference type="RefSeq" id="WP_386028393.1">
    <property type="nucleotide sequence ID" value="NZ_JBHUHX010000052.1"/>
</dbReference>
<comment type="caution">
    <text evidence="2">The sequence shown here is derived from an EMBL/GenBank/DDBJ whole genome shotgun (WGS) entry which is preliminary data.</text>
</comment>
<keyword evidence="3" id="KW-1185">Reference proteome</keyword>
<dbReference type="Gene3D" id="3.40.1500.20">
    <property type="match status" value="1"/>
</dbReference>
<feature type="domain" description="Light-independent protochlorophyllide reductase subunit B-like C-terminal" evidence="1">
    <location>
        <begin position="263"/>
        <end position="303"/>
    </location>
</feature>
<evidence type="ECO:0000259" key="1">
    <source>
        <dbReference type="Pfam" id="PF08369"/>
    </source>
</evidence>
<name>A0ABW4YD20_9GAMM</name>